<reference evidence="15" key="1">
    <citation type="submission" date="2019-09" db="EMBL/GenBank/DDBJ databases">
        <title>Draft genome information of white flower Hibiscus syriacus.</title>
        <authorList>
            <person name="Kim Y.-M."/>
        </authorList>
    </citation>
    <scope>NUCLEOTIDE SEQUENCE [LARGE SCALE GENOMIC DNA]</scope>
    <source>
        <strain evidence="15">YM2019G1</strain>
    </source>
</reference>
<keyword evidence="11" id="KW-0961">Cell wall biogenesis/degradation</keyword>
<dbReference type="Proteomes" id="UP000436088">
    <property type="component" value="Unassembled WGS sequence"/>
</dbReference>
<accession>A0A6A3AQP0</accession>
<evidence type="ECO:0000256" key="12">
    <source>
        <dbReference type="ARBA" id="ARBA00034022"/>
    </source>
</evidence>
<protein>
    <recommendedName>
        <fullName evidence="3">xyloglucan:xyloglucosyl transferase</fullName>
        <ecNumber evidence="3">2.4.1.207</ecNumber>
    </recommendedName>
</protein>
<evidence type="ECO:0000256" key="2">
    <source>
        <dbReference type="ARBA" id="ARBA00004271"/>
    </source>
</evidence>
<proteinExistence type="predicted"/>
<dbReference type="InterPro" id="IPR044791">
    <property type="entry name" value="Beta-glucanase/XTH"/>
</dbReference>
<evidence type="ECO:0000256" key="7">
    <source>
        <dbReference type="ARBA" id="ARBA00022679"/>
    </source>
</evidence>
<evidence type="ECO:0000256" key="11">
    <source>
        <dbReference type="ARBA" id="ARBA00023316"/>
    </source>
</evidence>
<keyword evidence="16" id="KW-1185">Reference proteome</keyword>
<evidence type="ECO:0000256" key="9">
    <source>
        <dbReference type="ARBA" id="ARBA00023180"/>
    </source>
</evidence>
<gene>
    <name evidence="15" type="ORF">F3Y22_tig00110387pilonHSYRG00577</name>
</gene>
<comment type="caution">
    <text evidence="15">The sequence shown here is derived from an EMBL/GenBank/DDBJ whole genome shotgun (WGS) entry which is preliminary data.</text>
</comment>
<comment type="subcellular location">
    <subcellularLocation>
        <location evidence="1">Secreted</location>
        <location evidence="1">Cell wall</location>
    </subcellularLocation>
    <subcellularLocation>
        <location evidence="2">Secreted</location>
        <location evidence="2">Extracellular space</location>
        <location evidence="2">Apoplast</location>
    </subcellularLocation>
</comment>
<keyword evidence="7" id="KW-0808">Transferase</keyword>
<dbReference type="InterPro" id="IPR008263">
    <property type="entry name" value="GH16_AS"/>
</dbReference>
<evidence type="ECO:0000256" key="3">
    <source>
        <dbReference type="ARBA" id="ARBA00012152"/>
    </source>
</evidence>
<keyword evidence="4" id="KW-0134">Cell wall</keyword>
<dbReference type="PROSITE" id="PS51762">
    <property type="entry name" value="GH16_2"/>
    <property type="match status" value="1"/>
</dbReference>
<dbReference type="InterPro" id="IPR000757">
    <property type="entry name" value="Beta-glucanase-like"/>
</dbReference>
<evidence type="ECO:0000256" key="6">
    <source>
        <dbReference type="ARBA" id="ARBA00022525"/>
    </source>
</evidence>
<feature type="domain" description="GH16" evidence="14">
    <location>
        <begin position="22"/>
        <end position="190"/>
    </location>
</feature>
<evidence type="ECO:0000256" key="13">
    <source>
        <dbReference type="SAM" id="SignalP"/>
    </source>
</evidence>
<evidence type="ECO:0000256" key="4">
    <source>
        <dbReference type="ARBA" id="ARBA00022512"/>
    </source>
</evidence>
<dbReference type="InterPro" id="IPR013320">
    <property type="entry name" value="ConA-like_dom_sf"/>
</dbReference>
<keyword evidence="10" id="KW-0326">Glycosidase</keyword>
<keyword evidence="8" id="KW-0378">Hydrolase</keyword>
<dbReference type="PROSITE" id="PS01034">
    <property type="entry name" value="GH16_1"/>
    <property type="match status" value="1"/>
</dbReference>
<evidence type="ECO:0000256" key="1">
    <source>
        <dbReference type="ARBA" id="ARBA00004191"/>
    </source>
</evidence>
<feature type="signal peptide" evidence="13">
    <location>
        <begin position="1"/>
        <end position="26"/>
    </location>
</feature>
<dbReference type="Pfam" id="PF00722">
    <property type="entry name" value="Glyco_hydro_16"/>
    <property type="match status" value="1"/>
</dbReference>
<evidence type="ECO:0000313" key="15">
    <source>
        <dbReference type="EMBL" id="KAE8707001.1"/>
    </source>
</evidence>
<dbReference type="InterPro" id="IPR010713">
    <property type="entry name" value="XET_C"/>
</dbReference>
<dbReference type="EC" id="2.4.1.207" evidence="3"/>
<keyword evidence="5" id="KW-0052">Apoplast</keyword>
<comment type="catalytic activity">
    <reaction evidence="12">
        <text>breaks a beta-(1-&gt;4) bond in the backbone of a xyloglucan and transfers the xyloglucanyl segment on to O-4 of the non-reducing terminal glucose residue of an acceptor, which can be a xyloglucan or an oligosaccharide of xyloglucan.</text>
        <dbReference type="EC" id="2.4.1.207"/>
    </reaction>
</comment>
<dbReference type="GO" id="GO:0044042">
    <property type="term" value="P:glucan metabolic process"/>
    <property type="evidence" value="ECO:0007669"/>
    <property type="project" value="InterPro"/>
</dbReference>
<dbReference type="SUPFAM" id="SSF49899">
    <property type="entry name" value="Concanavalin A-like lectins/glucanases"/>
    <property type="match status" value="2"/>
</dbReference>
<keyword evidence="6" id="KW-0964">Secreted</keyword>
<dbReference type="AlphaFoldDB" id="A0A6A3AQP0"/>
<evidence type="ECO:0000256" key="10">
    <source>
        <dbReference type="ARBA" id="ARBA00023295"/>
    </source>
</evidence>
<dbReference type="EMBL" id="VEPZ02000966">
    <property type="protein sequence ID" value="KAE8707001.1"/>
    <property type="molecule type" value="Genomic_DNA"/>
</dbReference>
<keyword evidence="9" id="KW-0325">Glycoprotein</keyword>
<evidence type="ECO:0000256" key="8">
    <source>
        <dbReference type="ARBA" id="ARBA00022801"/>
    </source>
</evidence>
<name>A0A6A3AQP0_HIBSY</name>
<keyword evidence="13" id="KW-0732">Signal</keyword>
<organism evidence="15 16">
    <name type="scientific">Hibiscus syriacus</name>
    <name type="common">Rose of Sharon</name>
    <dbReference type="NCBI Taxonomy" id="106335"/>
    <lineage>
        <taxon>Eukaryota</taxon>
        <taxon>Viridiplantae</taxon>
        <taxon>Streptophyta</taxon>
        <taxon>Embryophyta</taxon>
        <taxon>Tracheophyta</taxon>
        <taxon>Spermatophyta</taxon>
        <taxon>Magnoliopsida</taxon>
        <taxon>eudicotyledons</taxon>
        <taxon>Gunneridae</taxon>
        <taxon>Pentapetalae</taxon>
        <taxon>rosids</taxon>
        <taxon>malvids</taxon>
        <taxon>Malvales</taxon>
        <taxon>Malvaceae</taxon>
        <taxon>Malvoideae</taxon>
        <taxon>Hibiscus</taxon>
    </lineage>
</organism>
<feature type="chain" id="PRO_5025416005" description="xyloglucan:xyloglucosyl transferase" evidence="13">
    <location>
        <begin position="27"/>
        <end position="190"/>
    </location>
</feature>
<dbReference type="GO" id="GO:0016762">
    <property type="term" value="F:xyloglucan:xyloglucosyl transferase activity"/>
    <property type="evidence" value="ECO:0007669"/>
    <property type="project" value="UniProtKB-EC"/>
</dbReference>
<evidence type="ECO:0000259" key="14">
    <source>
        <dbReference type="PROSITE" id="PS51762"/>
    </source>
</evidence>
<sequence>MTMASPSNASVLIFSCFLAISLSVSGRPATFLEDFRITWSDSHIRQIDGGRAIQLVLDQNSGCGFASKRQYLFGRVSMKIKLIPGDSAGTVTAFYMNSDTDTVRDELDFEFLGNRTGQPYTVQTNIYAHGKGPANCATNAGNWWEGTAYQALDAMEARRFRWVRMNHMIYDYCTDKSRYPVTPRECMAGI</sequence>
<evidence type="ECO:0000313" key="16">
    <source>
        <dbReference type="Proteomes" id="UP000436088"/>
    </source>
</evidence>
<dbReference type="GO" id="GO:0004553">
    <property type="term" value="F:hydrolase activity, hydrolyzing O-glycosyl compounds"/>
    <property type="evidence" value="ECO:0007669"/>
    <property type="project" value="InterPro"/>
</dbReference>
<dbReference type="GO" id="GO:0071555">
    <property type="term" value="P:cell wall organization"/>
    <property type="evidence" value="ECO:0007669"/>
    <property type="project" value="UniProtKB-KW"/>
</dbReference>
<dbReference type="Gene3D" id="2.60.120.200">
    <property type="match status" value="2"/>
</dbReference>
<evidence type="ECO:0000256" key="5">
    <source>
        <dbReference type="ARBA" id="ARBA00022523"/>
    </source>
</evidence>
<dbReference type="Pfam" id="PF06955">
    <property type="entry name" value="XET_C"/>
    <property type="match status" value="1"/>
</dbReference>
<dbReference type="GO" id="GO:0048046">
    <property type="term" value="C:apoplast"/>
    <property type="evidence" value="ECO:0007669"/>
    <property type="project" value="UniProtKB-SubCell"/>
</dbReference>
<dbReference type="PANTHER" id="PTHR31062">
    <property type="entry name" value="XYLOGLUCAN ENDOTRANSGLUCOSYLASE/HYDROLASE PROTEIN 8-RELATED"/>
    <property type="match status" value="1"/>
</dbReference>